<feature type="compositionally biased region" description="Basic residues" evidence="1">
    <location>
        <begin position="94"/>
        <end position="105"/>
    </location>
</feature>
<protein>
    <submittedName>
        <fullName evidence="2">Uncharacterized protein</fullName>
    </submittedName>
</protein>
<feature type="compositionally biased region" description="Low complexity" evidence="1">
    <location>
        <begin position="399"/>
        <end position="413"/>
    </location>
</feature>
<dbReference type="AlphaFoldDB" id="A0A1W1UA64"/>
<proteinExistence type="predicted"/>
<dbReference type="STRING" id="695939.SAMN00790413_04005"/>
<accession>A0A1W1UA64</accession>
<feature type="compositionally biased region" description="Pro residues" evidence="1">
    <location>
        <begin position="384"/>
        <end position="398"/>
    </location>
</feature>
<dbReference type="Proteomes" id="UP000192582">
    <property type="component" value="Unassembled WGS sequence"/>
</dbReference>
<organism evidence="2 3">
    <name type="scientific">Deinococcus hopiensis KR-140</name>
    <dbReference type="NCBI Taxonomy" id="695939"/>
    <lineage>
        <taxon>Bacteria</taxon>
        <taxon>Thermotogati</taxon>
        <taxon>Deinococcota</taxon>
        <taxon>Deinococci</taxon>
        <taxon>Deinococcales</taxon>
        <taxon>Deinococcaceae</taxon>
        <taxon>Deinococcus</taxon>
    </lineage>
</organism>
<feature type="region of interest" description="Disordered" evidence="1">
    <location>
        <begin position="85"/>
        <end position="106"/>
    </location>
</feature>
<name>A0A1W1UA64_9DEIO</name>
<feature type="compositionally biased region" description="Low complexity" evidence="1">
    <location>
        <begin position="175"/>
        <end position="185"/>
    </location>
</feature>
<evidence type="ECO:0000256" key="1">
    <source>
        <dbReference type="SAM" id="MobiDB-lite"/>
    </source>
</evidence>
<feature type="compositionally biased region" description="Polar residues" evidence="1">
    <location>
        <begin position="414"/>
        <end position="435"/>
    </location>
</feature>
<sequence>MTDVVSKPGGPPGEISAPTPSLGARQGTWEGVLAKYEGRLNAAGFSTEDVPDPQDSEFPSFLAQVQVADPVLAADLSRSLRRLKDYGSLPSGRSSRRRDRNRRIKQSALMREENGVFVFDKKKAPMYGLLTLGLILGPLMYFLAQPELKNTDISLGSKEEEKQAAAKVQIKKPGEVSAEASAGEATGKPGAKKATDPLANIPTASAGAIQSAREGAAEGATPTPASKTEATPAEALKDFGKKAAEKGNGAAANAGLLAQRLATKPEQPTAPPVSASDTSSPAPVASPPRQAPEPNVWEPVRQTSSERFGNSIPMSAPAPEPEPTAWSPPPPPPAPVTPPAPPAPVTPPAPQPVAAPAPTMTAFSTPAPQARPAQPVQMARAVQPPAPARVAPPKPTPKPAAVAKPKAAKTTAVNAFSSVPKNQQGEGQAFGSSIPIQQATPTAAFGSSVPIQQSAPDRPVTSGLIYEREKPPTPPVAENNGTPAQTPVASTPSAGTPDTAMLAAASGQFGGGSAIPAPPAAAGNTLPAETPFGSTATTEASKIGETGPFKPLQQVPGHLITAINTLTGGTVPVVVVTRDGGSFVGVGTINGQLARVDMVFRRYIDAKGKVYAVDALAYSVEGANLTQGVAASIEPVAPTLAIDAAQNGVSALQEALMAALNAKGQSGTKIAVGDGATISSDALPPLWQILAGGVGSTFTMPKNTQSISRVAKVRSNTTMTVIVGLGGEM</sequence>
<feature type="region of interest" description="Disordered" evidence="1">
    <location>
        <begin position="514"/>
        <end position="550"/>
    </location>
</feature>
<feature type="compositionally biased region" description="Low complexity" evidence="1">
    <location>
        <begin position="356"/>
        <end position="383"/>
    </location>
</feature>
<keyword evidence="3" id="KW-1185">Reference proteome</keyword>
<dbReference type="EMBL" id="FWWU01000001">
    <property type="protein sequence ID" value="SMB77922.1"/>
    <property type="molecule type" value="Genomic_DNA"/>
</dbReference>
<feature type="compositionally biased region" description="Low complexity" evidence="1">
    <location>
        <begin position="246"/>
        <end position="258"/>
    </location>
</feature>
<feature type="compositionally biased region" description="Pro residues" evidence="1">
    <location>
        <begin position="316"/>
        <end position="355"/>
    </location>
</feature>
<reference evidence="2 3" key="1">
    <citation type="submission" date="2017-04" db="EMBL/GenBank/DDBJ databases">
        <authorList>
            <person name="Afonso C.L."/>
            <person name="Miller P.J."/>
            <person name="Scott M.A."/>
            <person name="Spackman E."/>
            <person name="Goraichik I."/>
            <person name="Dimitrov K.M."/>
            <person name="Suarez D.L."/>
            <person name="Swayne D.E."/>
        </authorList>
    </citation>
    <scope>NUCLEOTIDE SEQUENCE [LARGE SCALE GENOMIC DNA]</scope>
    <source>
        <strain evidence="2 3">KR-140</strain>
    </source>
</reference>
<gene>
    <name evidence="2" type="ORF">SAMN00790413_04005</name>
</gene>
<feature type="region of interest" description="Disordered" evidence="1">
    <location>
        <begin position="465"/>
        <end position="499"/>
    </location>
</feature>
<feature type="compositionally biased region" description="Polar residues" evidence="1">
    <location>
        <begin position="479"/>
        <end position="496"/>
    </location>
</feature>
<feature type="region of interest" description="Disordered" evidence="1">
    <location>
        <begin position="1"/>
        <end position="26"/>
    </location>
</feature>
<evidence type="ECO:0000313" key="3">
    <source>
        <dbReference type="Proteomes" id="UP000192582"/>
    </source>
</evidence>
<feature type="compositionally biased region" description="Basic and acidic residues" evidence="1">
    <location>
        <begin position="235"/>
        <end position="245"/>
    </location>
</feature>
<feature type="region of interest" description="Disordered" evidence="1">
    <location>
        <begin position="168"/>
        <end position="435"/>
    </location>
</feature>
<evidence type="ECO:0000313" key="2">
    <source>
        <dbReference type="EMBL" id="SMB77922.1"/>
    </source>
</evidence>